<organism evidence="1 2">
    <name type="scientific">Enterobacter agglomerans</name>
    <name type="common">Erwinia herbicola</name>
    <name type="synonym">Pantoea agglomerans</name>
    <dbReference type="NCBI Taxonomy" id="549"/>
    <lineage>
        <taxon>Bacteria</taxon>
        <taxon>Pseudomonadati</taxon>
        <taxon>Pseudomonadota</taxon>
        <taxon>Gammaproteobacteria</taxon>
        <taxon>Enterobacterales</taxon>
        <taxon>Erwiniaceae</taxon>
        <taxon>Pantoea</taxon>
        <taxon>Pantoea agglomerans group</taxon>
    </lineage>
</organism>
<name>A0A7X2MQK3_ENTAG</name>
<evidence type="ECO:0000313" key="1">
    <source>
        <dbReference type="EMBL" id="MSE17542.1"/>
    </source>
</evidence>
<dbReference type="AlphaFoldDB" id="A0A7X2MQK3"/>
<dbReference type="Proteomes" id="UP000461948">
    <property type="component" value="Unassembled WGS sequence"/>
</dbReference>
<protein>
    <submittedName>
        <fullName evidence="1">Uncharacterized protein</fullName>
    </submittedName>
</protein>
<proteinExistence type="predicted"/>
<reference evidence="1 2" key="1">
    <citation type="submission" date="2019-11" db="EMBL/GenBank/DDBJ databases">
        <title>Draft Genome Sequence of Plant Growth-Promoting Rhizosphere-Associated Bacteria.</title>
        <authorList>
            <person name="Vasilyev I.Y."/>
            <person name="Radchenko V."/>
            <person name="Ilnitskaya E.V."/>
        </authorList>
    </citation>
    <scope>NUCLEOTIDE SEQUENCE [LARGE SCALE GENOMIC DNA]</scope>
    <source>
        <strain evidence="1 2">VRA_MhP_f</strain>
    </source>
</reference>
<accession>A0A7X2MQK3</accession>
<evidence type="ECO:0000313" key="2">
    <source>
        <dbReference type="Proteomes" id="UP000461948"/>
    </source>
</evidence>
<gene>
    <name evidence="1" type="ORF">GKC49_21275</name>
</gene>
<comment type="caution">
    <text evidence="1">The sequence shown here is derived from an EMBL/GenBank/DDBJ whole genome shotgun (WGS) entry which is preliminary data.</text>
</comment>
<dbReference type="EMBL" id="WKLC01001228">
    <property type="protein sequence ID" value="MSE17542.1"/>
    <property type="molecule type" value="Genomic_DNA"/>
</dbReference>
<sequence>MRAVLIILTTEQRCRLIQPSGVKRAELFRQAVQLLINIRLQQLKHAAGRKFVRLFPVIHKPVNAFLQTSAGKFGRGGFKAIAAQLGKGVTENQIIKRKLAELLLTHHWVRDKGRGQNFALYVNRRAVMYGRAQAFSQRVKTAGGSNQRPLLMHSA</sequence>